<dbReference type="Gene3D" id="3.60.10.10">
    <property type="entry name" value="Endonuclease/exonuclease/phosphatase"/>
    <property type="match status" value="1"/>
</dbReference>
<name>A0AAV4HZC3_9GAST</name>
<proteinExistence type="predicted"/>
<dbReference type="AlphaFoldDB" id="A0AAV4HZC3"/>
<dbReference type="EMBL" id="BMAT01009285">
    <property type="protein sequence ID" value="GFS03302.1"/>
    <property type="molecule type" value="Genomic_DNA"/>
</dbReference>
<dbReference type="InterPro" id="IPR036691">
    <property type="entry name" value="Endo/exonu/phosph_ase_sf"/>
</dbReference>
<reference evidence="1 2" key="1">
    <citation type="journal article" date="2021" name="Elife">
        <title>Chloroplast acquisition without the gene transfer in kleptoplastic sea slugs, Plakobranchus ocellatus.</title>
        <authorList>
            <person name="Maeda T."/>
            <person name="Takahashi S."/>
            <person name="Yoshida T."/>
            <person name="Shimamura S."/>
            <person name="Takaki Y."/>
            <person name="Nagai Y."/>
            <person name="Toyoda A."/>
            <person name="Suzuki Y."/>
            <person name="Arimoto A."/>
            <person name="Ishii H."/>
            <person name="Satoh N."/>
            <person name="Nishiyama T."/>
            <person name="Hasebe M."/>
            <person name="Maruyama T."/>
            <person name="Minagawa J."/>
            <person name="Obokata J."/>
            <person name="Shigenobu S."/>
        </authorList>
    </citation>
    <scope>NUCLEOTIDE SEQUENCE [LARGE SCALE GENOMIC DNA]</scope>
</reference>
<evidence type="ECO:0000313" key="1">
    <source>
        <dbReference type="EMBL" id="GFS03302.1"/>
    </source>
</evidence>
<gene>
    <name evidence="1" type="ORF">ElyMa_004628400</name>
</gene>
<accession>A0AAV4HZC3</accession>
<evidence type="ECO:0000313" key="2">
    <source>
        <dbReference type="Proteomes" id="UP000762676"/>
    </source>
</evidence>
<protein>
    <submittedName>
        <fullName evidence="1">Craniofacial development protein 2-like</fullName>
    </submittedName>
</protein>
<keyword evidence="2" id="KW-1185">Reference proteome</keyword>
<sequence length="106" mass="11696">MTNPGDIKENFYQNIHSLTTAVSKTDKLIILDDFNARFDTDQRIRDGVIGKNGIGRCNSNGLLLLQYCTAHGLLITTLLSASLLATGYHGCIHALGTWTTAYFNYN</sequence>
<comment type="caution">
    <text evidence="1">The sequence shown here is derived from an EMBL/GenBank/DDBJ whole genome shotgun (WGS) entry which is preliminary data.</text>
</comment>
<dbReference type="Proteomes" id="UP000762676">
    <property type="component" value="Unassembled WGS sequence"/>
</dbReference>
<organism evidence="1 2">
    <name type="scientific">Elysia marginata</name>
    <dbReference type="NCBI Taxonomy" id="1093978"/>
    <lineage>
        <taxon>Eukaryota</taxon>
        <taxon>Metazoa</taxon>
        <taxon>Spiralia</taxon>
        <taxon>Lophotrochozoa</taxon>
        <taxon>Mollusca</taxon>
        <taxon>Gastropoda</taxon>
        <taxon>Heterobranchia</taxon>
        <taxon>Euthyneura</taxon>
        <taxon>Panpulmonata</taxon>
        <taxon>Sacoglossa</taxon>
        <taxon>Placobranchoidea</taxon>
        <taxon>Plakobranchidae</taxon>
        <taxon>Elysia</taxon>
    </lineage>
</organism>